<dbReference type="GO" id="GO:0051607">
    <property type="term" value="P:defense response to virus"/>
    <property type="evidence" value="ECO:0007669"/>
    <property type="project" value="UniProtKB-KW"/>
</dbReference>
<dbReference type="InterPro" id="IPR040932">
    <property type="entry name" value="Csm4_C"/>
</dbReference>
<protein>
    <recommendedName>
        <fullName evidence="2">CRISPR system Cms protein Csm4</fullName>
    </recommendedName>
</protein>
<evidence type="ECO:0000313" key="7">
    <source>
        <dbReference type="Proteomes" id="UP000286147"/>
    </source>
</evidence>
<reference evidence="6 7" key="1">
    <citation type="submission" date="2018-08" db="EMBL/GenBank/DDBJ databases">
        <title>A genome reference for cultivated species of the human gut microbiota.</title>
        <authorList>
            <person name="Zou Y."/>
            <person name="Xue W."/>
            <person name="Luo G."/>
        </authorList>
    </citation>
    <scope>NUCLEOTIDE SEQUENCE [LARGE SCALE GENOMIC DNA]</scope>
    <source>
        <strain evidence="6 7">AF27-12</strain>
    </source>
</reference>
<evidence type="ECO:0000256" key="1">
    <source>
        <dbReference type="ARBA" id="ARBA00005772"/>
    </source>
</evidence>
<dbReference type="InterPro" id="IPR005510">
    <property type="entry name" value="Csm4"/>
</dbReference>
<comment type="caution">
    <text evidence="6">The sequence shown here is derived from an EMBL/GenBank/DDBJ whole genome shotgun (WGS) entry which is preliminary data.</text>
</comment>
<feature type="domain" description="Csm4 C-terminal" evidence="5">
    <location>
        <begin position="255"/>
        <end position="340"/>
    </location>
</feature>
<dbReference type="Pfam" id="PF17953">
    <property type="entry name" value="Csm4_C"/>
    <property type="match status" value="1"/>
</dbReference>
<gene>
    <name evidence="6" type="primary">csm4</name>
    <name evidence="6" type="ORF">DWY77_01970</name>
</gene>
<sequence length="343" mass="40043">MFIMKYRAYFLEFLTPVHFADNNFGGDLEKASFYCSADTYFSAICSEANLISKEILQSIMEKFEQRKLAISSLFPYYYSAQNDDLQLYLPKIYLSMDNLSKIDSYPEQKKYSRLWKQNDKENFIRISEIKNWLQSINDKEVYSIDNPIFAIENTMEKVACRGQEPLPYFVNSYKFNDNAGLYFILGYEDDDDAIIMEKIIESLGHSGIGGKKSSGYGKYKFFDDFIELSETDSIYKDDLILTKMINMDMSVNKGRKLCIAPLLPRKEDVKYISVGNYKIVKRSGFIYDQNTHNKKRKNNLYMLAEGSCLMKYLEGMMLKEEYEGISYPIYRNGMGMFVGIDYE</sequence>
<name>A0A412CH03_9FIRM</name>
<accession>A0A412CH03</accession>
<keyword evidence="3" id="KW-0694">RNA-binding</keyword>
<proteinExistence type="inferred from homology"/>
<evidence type="ECO:0000256" key="2">
    <source>
        <dbReference type="ARBA" id="ARBA00016109"/>
    </source>
</evidence>
<dbReference type="EMBL" id="QRTP01000003">
    <property type="protein sequence ID" value="RGQ86019.1"/>
    <property type="molecule type" value="Genomic_DNA"/>
</dbReference>
<evidence type="ECO:0000256" key="4">
    <source>
        <dbReference type="ARBA" id="ARBA00023118"/>
    </source>
</evidence>
<evidence type="ECO:0000259" key="5">
    <source>
        <dbReference type="Pfam" id="PF17953"/>
    </source>
</evidence>
<comment type="similarity">
    <text evidence="1">Belongs to the CRISPR-associated Csm4 family.</text>
</comment>
<dbReference type="NCBIfam" id="TIGR01903">
    <property type="entry name" value="cas5_csm4"/>
    <property type="match status" value="1"/>
</dbReference>
<evidence type="ECO:0000256" key="3">
    <source>
        <dbReference type="ARBA" id="ARBA00022884"/>
    </source>
</evidence>
<dbReference type="Proteomes" id="UP000286147">
    <property type="component" value="Unassembled WGS sequence"/>
</dbReference>
<dbReference type="GO" id="GO:0003723">
    <property type="term" value="F:RNA binding"/>
    <property type="evidence" value="ECO:0007669"/>
    <property type="project" value="UniProtKB-KW"/>
</dbReference>
<dbReference type="AlphaFoldDB" id="A0A412CH03"/>
<keyword evidence="4" id="KW-0051">Antiviral defense</keyword>
<evidence type="ECO:0000313" key="6">
    <source>
        <dbReference type="EMBL" id="RGQ86019.1"/>
    </source>
</evidence>
<organism evidence="6 7">
    <name type="scientific">Megamonas rupellensis</name>
    <dbReference type="NCBI Taxonomy" id="491921"/>
    <lineage>
        <taxon>Bacteria</taxon>
        <taxon>Bacillati</taxon>
        <taxon>Bacillota</taxon>
        <taxon>Negativicutes</taxon>
        <taxon>Selenomonadales</taxon>
        <taxon>Selenomonadaceae</taxon>
        <taxon>Megamonas</taxon>
    </lineage>
</organism>